<comment type="subcellular location">
    <subcellularLocation>
        <location evidence="1">Mitochondrion</location>
    </subcellularLocation>
</comment>
<evidence type="ECO:0000313" key="4">
    <source>
        <dbReference type="EMBL" id="CAG8726622.1"/>
    </source>
</evidence>
<dbReference type="PANTHER" id="PTHR28133:SF1">
    <property type="entry name" value="REQUIRED FOR RESPIRATORY GROWTH PROTEIN 7, MITOCHONDRIAL"/>
    <property type="match status" value="1"/>
</dbReference>
<dbReference type="SUPFAM" id="SSF52980">
    <property type="entry name" value="Restriction endonuclease-like"/>
    <property type="match status" value="1"/>
</dbReference>
<evidence type="ECO:0000259" key="3">
    <source>
        <dbReference type="Pfam" id="PF04471"/>
    </source>
</evidence>
<dbReference type="OrthoDB" id="2429086at2759"/>
<dbReference type="InterPro" id="IPR018828">
    <property type="entry name" value="RRG7"/>
</dbReference>
<keyword evidence="2" id="KW-0496">Mitochondrion</keyword>
<gene>
    <name evidence="4" type="ORF">FCALED_LOCUS14707</name>
</gene>
<name>A0A9N9I9R8_9GLOM</name>
<dbReference type="GO" id="GO:0003677">
    <property type="term" value="F:DNA binding"/>
    <property type="evidence" value="ECO:0007669"/>
    <property type="project" value="InterPro"/>
</dbReference>
<evidence type="ECO:0000256" key="1">
    <source>
        <dbReference type="ARBA" id="ARBA00004173"/>
    </source>
</evidence>
<organism evidence="4 5">
    <name type="scientific">Funneliformis caledonium</name>
    <dbReference type="NCBI Taxonomy" id="1117310"/>
    <lineage>
        <taxon>Eukaryota</taxon>
        <taxon>Fungi</taxon>
        <taxon>Fungi incertae sedis</taxon>
        <taxon>Mucoromycota</taxon>
        <taxon>Glomeromycotina</taxon>
        <taxon>Glomeromycetes</taxon>
        <taxon>Glomerales</taxon>
        <taxon>Glomeraceae</taxon>
        <taxon>Funneliformis</taxon>
    </lineage>
</organism>
<dbReference type="InterPro" id="IPR011335">
    <property type="entry name" value="Restrct_endonuc-II-like"/>
</dbReference>
<proteinExistence type="predicted"/>
<evidence type="ECO:0000313" key="5">
    <source>
        <dbReference type="Proteomes" id="UP000789570"/>
    </source>
</evidence>
<dbReference type="EMBL" id="CAJVPQ010011316">
    <property type="protein sequence ID" value="CAG8726622.1"/>
    <property type="molecule type" value="Genomic_DNA"/>
</dbReference>
<dbReference type="Pfam" id="PF04471">
    <property type="entry name" value="Mrr_cat"/>
    <property type="match status" value="1"/>
</dbReference>
<reference evidence="4" key="1">
    <citation type="submission" date="2021-06" db="EMBL/GenBank/DDBJ databases">
        <authorList>
            <person name="Kallberg Y."/>
            <person name="Tangrot J."/>
            <person name="Rosling A."/>
        </authorList>
    </citation>
    <scope>NUCLEOTIDE SEQUENCE</scope>
    <source>
        <strain evidence="4">UK204</strain>
    </source>
</reference>
<dbReference type="GO" id="GO:0009307">
    <property type="term" value="P:DNA restriction-modification system"/>
    <property type="evidence" value="ECO:0007669"/>
    <property type="project" value="InterPro"/>
</dbReference>
<sequence length="196" mass="22526">SKALRGHSLRKLPVRYSDLMYGGRPAVNVSKICTGLSPEFVMNRIQNIELKAHRGRSYMQLPRPGDGGVDLFGNYEGFLILVQCKNRRRNIGPEILRDLEGVLSMYHNGTTIGILVVPFKENYTSGTIRRARTSRYNIILTDFRYLYLDLVQFVEERQIDDLVRFIEERIRLVEERSVNVIRQITRDGLATGPIIA</sequence>
<dbReference type="GO" id="GO:0006302">
    <property type="term" value="P:double-strand break repair"/>
    <property type="evidence" value="ECO:0007669"/>
    <property type="project" value="UniProtKB-ARBA"/>
</dbReference>
<dbReference type="Proteomes" id="UP000789570">
    <property type="component" value="Unassembled WGS sequence"/>
</dbReference>
<dbReference type="InterPro" id="IPR011856">
    <property type="entry name" value="tRNA_endonuc-like_dom_sf"/>
</dbReference>
<dbReference type="InterPro" id="IPR007560">
    <property type="entry name" value="Restrct_endonuc_IV_Mrr"/>
</dbReference>
<feature type="domain" description="Restriction endonuclease type IV Mrr" evidence="3">
    <location>
        <begin position="57"/>
        <end position="143"/>
    </location>
</feature>
<keyword evidence="5" id="KW-1185">Reference proteome</keyword>
<comment type="caution">
    <text evidence="4">The sequence shown here is derived from an EMBL/GenBank/DDBJ whole genome shotgun (WGS) entry which is preliminary data.</text>
</comment>
<accession>A0A9N9I9R8</accession>
<dbReference type="Gene3D" id="3.40.1350.10">
    <property type="match status" value="1"/>
</dbReference>
<dbReference type="GO" id="GO:0005739">
    <property type="term" value="C:mitochondrion"/>
    <property type="evidence" value="ECO:0007669"/>
    <property type="project" value="UniProtKB-SubCell"/>
</dbReference>
<dbReference type="PANTHER" id="PTHR28133">
    <property type="entry name" value="REQUIRED FOR RESPIRATORY GROWTH PROTEIN 7, MITOCHONDRIAL"/>
    <property type="match status" value="1"/>
</dbReference>
<dbReference type="AlphaFoldDB" id="A0A9N9I9R8"/>
<dbReference type="GO" id="GO:0004519">
    <property type="term" value="F:endonuclease activity"/>
    <property type="evidence" value="ECO:0007669"/>
    <property type="project" value="InterPro"/>
</dbReference>
<protein>
    <submittedName>
        <fullName evidence="4">15421_t:CDS:1</fullName>
    </submittedName>
</protein>
<feature type="non-terminal residue" evidence="4">
    <location>
        <position position="1"/>
    </location>
</feature>
<evidence type="ECO:0000256" key="2">
    <source>
        <dbReference type="ARBA" id="ARBA00023128"/>
    </source>
</evidence>